<reference evidence="4 5" key="1">
    <citation type="submission" date="2016-04" db="EMBL/GenBank/DDBJ databases">
        <title>The genome of Intoshia linei affirms orthonectids as highly simplified spiralians.</title>
        <authorList>
            <person name="Mikhailov K.V."/>
            <person name="Slusarev G.S."/>
            <person name="Nikitin M.A."/>
            <person name="Logacheva M.D."/>
            <person name="Penin A."/>
            <person name="Aleoshin V."/>
            <person name="Panchin Y.V."/>
        </authorList>
    </citation>
    <scope>NUCLEOTIDE SEQUENCE [LARGE SCALE GENOMIC DNA]</scope>
    <source>
        <strain evidence="4">Intl2013</strain>
        <tissue evidence="4">Whole animal</tissue>
    </source>
</reference>
<dbReference type="CDD" id="cd00160">
    <property type="entry name" value="RhoGEF"/>
    <property type="match status" value="1"/>
</dbReference>
<dbReference type="InterPro" id="IPR011993">
    <property type="entry name" value="PH-like_dom_sf"/>
</dbReference>
<dbReference type="InterPro" id="IPR051336">
    <property type="entry name" value="RhoGEF_Guanine_NuclExch_SF"/>
</dbReference>
<evidence type="ECO:0000256" key="2">
    <source>
        <dbReference type="SAM" id="MobiDB-lite"/>
    </source>
</evidence>
<dbReference type="InterPro" id="IPR001331">
    <property type="entry name" value="GDS_CDC24_CS"/>
</dbReference>
<dbReference type="GO" id="GO:0005737">
    <property type="term" value="C:cytoplasm"/>
    <property type="evidence" value="ECO:0007669"/>
    <property type="project" value="TreeGrafter"/>
</dbReference>
<gene>
    <name evidence="4" type="ORF">A3Q56_02531</name>
</gene>
<dbReference type="AlphaFoldDB" id="A0A177B616"/>
<feature type="region of interest" description="Disordered" evidence="2">
    <location>
        <begin position="26"/>
        <end position="48"/>
    </location>
</feature>
<dbReference type="PROSITE" id="PS00741">
    <property type="entry name" value="DH_1"/>
    <property type="match status" value="1"/>
</dbReference>
<evidence type="ECO:0000313" key="4">
    <source>
        <dbReference type="EMBL" id="OAF69696.1"/>
    </source>
</evidence>
<dbReference type="GO" id="GO:0035556">
    <property type="term" value="P:intracellular signal transduction"/>
    <property type="evidence" value="ECO:0007669"/>
    <property type="project" value="InterPro"/>
</dbReference>
<dbReference type="SMART" id="SM00325">
    <property type="entry name" value="RhoGEF"/>
    <property type="match status" value="1"/>
</dbReference>
<dbReference type="InterPro" id="IPR035899">
    <property type="entry name" value="DBL_dom_sf"/>
</dbReference>
<name>A0A177B616_9BILA</name>
<feature type="compositionally biased region" description="Polar residues" evidence="2">
    <location>
        <begin position="465"/>
        <end position="475"/>
    </location>
</feature>
<organism evidence="4 5">
    <name type="scientific">Intoshia linei</name>
    <dbReference type="NCBI Taxonomy" id="1819745"/>
    <lineage>
        <taxon>Eukaryota</taxon>
        <taxon>Metazoa</taxon>
        <taxon>Spiralia</taxon>
        <taxon>Lophotrochozoa</taxon>
        <taxon>Mesozoa</taxon>
        <taxon>Orthonectida</taxon>
        <taxon>Rhopaluridae</taxon>
        <taxon>Intoshia</taxon>
    </lineage>
</organism>
<dbReference type="GO" id="GO:0005085">
    <property type="term" value="F:guanyl-nucleotide exchange factor activity"/>
    <property type="evidence" value="ECO:0007669"/>
    <property type="project" value="UniProtKB-KW"/>
</dbReference>
<dbReference type="Pfam" id="PF00621">
    <property type="entry name" value="RhoGEF"/>
    <property type="match status" value="1"/>
</dbReference>
<dbReference type="PROSITE" id="PS50010">
    <property type="entry name" value="DH_2"/>
    <property type="match status" value="1"/>
</dbReference>
<sequence length="644" mass="74500">MSNYSDRNTTFPSNYRAIIQEISSQYSGYNSDGSNINESKRNNSITSKMSNSCKNIDSDGEKCRENFDQFSLNQKSKSYSNVGTVQNETTVSLTEIESFESLAGNTSTPKTTLDSHKLNEAMSEIVETEKRFIYDMKSVINVYIGQIDSDVEPIAPFLLKCYKIELFSNFEEIYNFHANTLLPMMESNFNSPLAMAQVFEKKETKFDVYKYYCRNKIISESILNALGHDNVYFMECQKQLNHRLPLSAYLLSPIQRITKYHLLLGQLAKFTKNANQTTSKKISAIVILMANVVHRLNQCLENFEIVGVTDMFKYGPFIKFHNFPLKNDKSCQRYLFLFEKYLIVCKELNQNADRFYKSQYTLKYEFPINYLSVREEKNSSSFILNDCNNHGLYIVYLICQDETIAICDNGLEPNADKVFTLGRRRSSMCSAIKPNISTVSLKEWMKDVYNLLDQQDTKSRLNKLAENSKQFQPDNDISKSRRDKSDNESSRKNSIKNSNNRAPSFMRKISHRYKKKHSVQSNVVNIPTKSTKLKELPQRDLYKSIRNHMPEHMHNISAKFNEIFIVYGVPKGNDCYAISYMDRTKSGWLPKSILVPLSEDEKFQCLNFPNDTKKIFREHPKFSIYSDESSSTESHSSNSGEIFV</sequence>
<feature type="domain" description="DH" evidence="3">
    <location>
        <begin position="117"/>
        <end position="299"/>
    </location>
</feature>
<dbReference type="Gene3D" id="2.30.29.30">
    <property type="entry name" value="Pleckstrin-homology domain (PH domain)/Phosphotyrosine-binding domain (PTB)"/>
    <property type="match status" value="1"/>
</dbReference>
<feature type="compositionally biased region" description="Basic and acidic residues" evidence="2">
    <location>
        <begin position="476"/>
        <end position="491"/>
    </location>
</feature>
<dbReference type="Pfam" id="PF22697">
    <property type="entry name" value="SOS1_NGEF_PH"/>
    <property type="match status" value="1"/>
</dbReference>
<dbReference type="InterPro" id="IPR055251">
    <property type="entry name" value="SOS1_NGEF_PH"/>
</dbReference>
<dbReference type="InterPro" id="IPR000219">
    <property type="entry name" value="DH_dom"/>
</dbReference>
<comment type="caution">
    <text evidence="4">The sequence shown here is derived from an EMBL/GenBank/DDBJ whole genome shotgun (WGS) entry which is preliminary data.</text>
</comment>
<proteinExistence type="predicted"/>
<dbReference type="SUPFAM" id="SSF48065">
    <property type="entry name" value="DBL homology domain (DH-domain)"/>
    <property type="match status" value="1"/>
</dbReference>
<dbReference type="PANTHER" id="PTHR22826">
    <property type="entry name" value="RHO GUANINE EXCHANGE FACTOR-RELATED"/>
    <property type="match status" value="1"/>
</dbReference>
<protein>
    <recommendedName>
        <fullName evidence="3">DH domain-containing protein</fullName>
    </recommendedName>
</protein>
<evidence type="ECO:0000259" key="3">
    <source>
        <dbReference type="PROSITE" id="PS50010"/>
    </source>
</evidence>
<dbReference type="EMBL" id="LWCA01000242">
    <property type="protein sequence ID" value="OAF69696.1"/>
    <property type="molecule type" value="Genomic_DNA"/>
</dbReference>
<dbReference type="OrthoDB" id="2015333at2759"/>
<evidence type="ECO:0000256" key="1">
    <source>
        <dbReference type="ARBA" id="ARBA00022658"/>
    </source>
</evidence>
<dbReference type="SUPFAM" id="SSF50729">
    <property type="entry name" value="PH domain-like"/>
    <property type="match status" value="1"/>
</dbReference>
<keyword evidence="5" id="KW-1185">Reference proteome</keyword>
<feature type="region of interest" description="Disordered" evidence="2">
    <location>
        <begin position="465"/>
        <end position="505"/>
    </location>
</feature>
<keyword evidence="1" id="KW-0344">Guanine-nucleotide releasing factor</keyword>
<dbReference type="Proteomes" id="UP000078046">
    <property type="component" value="Unassembled WGS sequence"/>
</dbReference>
<evidence type="ECO:0000313" key="5">
    <source>
        <dbReference type="Proteomes" id="UP000078046"/>
    </source>
</evidence>
<accession>A0A177B616</accession>
<dbReference type="Gene3D" id="1.20.900.10">
    <property type="entry name" value="Dbl homology (DH) domain"/>
    <property type="match status" value="1"/>
</dbReference>